<evidence type="ECO:0000313" key="2">
    <source>
        <dbReference type="Proteomes" id="UP001152531"/>
    </source>
</evidence>
<name>A0ACA9Y9K3_9ASCO</name>
<proteinExistence type="predicted"/>
<organism evidence="1 2">
    <name type="scientific">[Candida] jaroonii</name>
    <dbReference type="NCBI Taxonomy" id="467808"/>
    <lineage>
        <taxon>Eukaryota</taxon>
        <taxon>Fungi</taxon>
        <taxon>Dikarya</taxon>
        <taxon>Ascomycota</taxon>
        <taxon>Saccharomycotina</taxon>
        <taxon>Pichiomycetes</taxon>
        <taxon>Debaryomycetaceae</taxon>
        <taxon>Yamadazyma</taxon>
    </lineage>
</organism>
<keyword evidence="2" id="KW-1185">Reference proteome</keyword>
<sequence length="333" mass="37328">MEGIEEIRIGGRKSHLAIVQSEIVKDLIEKNYSQYKCSITALNTLADDNLDKALYTFGGKPVWTQELENLLTKDVGDFKQIDLIVHSLKDLPTNLPEDFELGAITKREDPRDAIIMKAGSTYKSLKDLPDGSVVGTSSIRRSAQLLEKYPNLKFESVRGNLETRLRKLDNDNKYECIILAAAGLIRIGADHRITKCLDSDEMFYSVGQGALGIEIRKNDHKIKEILSKVNHLSTSYRCLSERSLMRFLEGGCSVPLGVISEFNESTNDLKLKAKVVSVDGQQCVECELNKTITNNQDCEDLGVELGKKMIENGVKKILDEIDYENINQNPNRS</sequence>
<accession>A0ACA9Y9K3</accession>
<comment type="caution">
    <text evidence="1">The sequence shown here is derived from an EMBL/GenBank/DDBJ whole genome shotgun (WGS) entry which is preliminary data.</text>
</comment>
<protein>
    <submittedName>
        <fullName evidence="1">Porphobilinogen deaminase</fullName>
    </submittedName>
</protein>
<gene>
    <name evidence="1" type="ORF">CLIB1444_06S03664</name>
</gene>
<reference evidence="1" key="1">
    <citation type="submission" date="2022-06" db="EMBL/GenBank/DDBJ databases">
        <authorList>
            <person name="Legras J.-L."/>
            <person name="Devillers H."/>
            <person name="Grondin C."/>
        </authorList>
    </citation>
    <scope>NUCLEOTIDE SEQUENCE</scope>
    <source>
        <strain evidence="1">CLIB 1444</strain>
    </source>
</reference>
<dbReference type="EMBL" id="CALSDN010000006">
    <property type="protein sequence ID" value="CAH6721502.1"/>
    <property type="molecule type" value="Genomic_DNA"/>
</dbReference>
<dbReference type="Proteomes" id="UP001152531">
    <property type="component" value="Unassembled WGS sequence"/>
</dbReference>
<evidence type="ECO:0000313" key="1">
    <source>
        <dbReference type="EMBL" id="CAH6721502.1"/>
    </source>
</evidence>